<dbReference type="InterPro" id="IPR050109">
    <property type="entry name" value="HTH-type_TetR-like_transc_reg"/>
</dbReference>
<evidence type="ECO:0000256" key="1">
    <source>
        <dbReference type="ARBA" id="ARBA00023125"/>
    </source>
</evidence>
<dbReference type="EMBL" id="JAEMNV010000005">
    <property type="protein sequence ID" value="MBJ8340720.1"/>
    <property type="molecule type" value="Genomic_DNA"/>
</dbReference>
<dbReference type="PANTHER" id="PTHR30055">
    <property type="entry name" value="HTH-TYPE TRANSCRIPTIONAL REGULATOR RUTR"/>
    <property type="match status" value="1"/>
</dbReference>
<dbReference type="PRINTS" id="PR00455">
    <property type="entry name" value="HTHTETR"/>
</dbReference>
<dbReference type="AlphaFoldDB" id="A0A934NSX5"/>
<evidence type="ECO:0000256" key="3">
    <source>
        <dbReference type="SAM" id="MobiDB-lite"/>
    </source>
</evidence>
<sequence length="399" mass="43478">MTSAQDGPTQDRPARNTRPPNRRALIVAAASALFYEHGYANVAMSDVAEAVAIGPSALYRHFRGKQQLLGRVVADALDTFVDALTQAESDDTTDLAEVLATAALEHRTDGVLWRREARHLSEEDRKDLRAETRLIGERLMRIIGARRPQLSAAESDLLAWCALGVANSMSFHRLTLPASESAKLLTELVAAVLDASIELPVGAQAPNRATDLLNATRSRREAILGEAIVLFADKGFAGVSMDDIGASVGIAGPSVYSHFAAKTDILVAAMFRGDEWLQMDMNRALGQSTDSRDGVRRLLDSYASFAMENPHLVRILVSESTHLPDTERHRSRVAQHDYIAKWVHLVRTVHPEWDATVARIRVQAAQALINDVALTPHLRTLPGIEAAIASIGRDLLGVT</sequence>
<feature type="DNA-binding region" description="H-T-H motif" evidence="2">
    <location>
        <begin position="240"/>
        <end position="259"/>
    </location>
</feature>
<dbReference type="PROSITE" id="PS50977">
    <property type="entry name" value="HTH_TETR_2"/>
    <property type="match status" value="2"/>
</dbReference>
<dbReference type="InterPro" id="IPR023772">
    <property type="entry name" value="DNA-bd_HTH_TetR-type_CS"/>
</dbReference>
<dbReference type="Gene3D" id="1.10.357.10">
    <property type="entry name" value="Tetracycline Repressor, domain 2"/>
    <property type="match status" value="2"/>
</dbReference>
<organism evidence="5 6">
    <name type="scientific">Antrihabitans stalagmiti</name>
    <dbReference type="NCBI Taxonomy" id="2799499"/>
    <lineage>
        <taxon>Bacteria</taxon>
        <taxon>Bacillati</taxon>
        <taxon>Actinomycetota</taxon>
        <taxon>Actinomycetes</taxon>
        <taxon>Mycobacteriales</taxon>
        <taxon>Nocardiaceae</taxon>
        <taxon>Antrihabitans</taxon>
    </lineage>
</organism>
<evidence type="ECO:0000259" key="4">
    <source>
        <dbReference type="PROSITE" id="PS50977"/>
    </source>
</evidence>
<dbReference type="Gene3D" id="1.10.10.60">
    <property type="entry name" value="Homeodomain-like"/>
    <property type="match status" value="2"/>
</dbReference>
<keyword evidence="1 2" id="KW-0238">DNA-binding</keyword>
<comment type="caution">
    <text evidence="5">The sequence shown here is derived from an EMBL/GenBank/DDBJ whole genome shotgun (WGS) entry which is preliminary data.</text>
</comment>
<feature type="DNA-binding region" description="H-T-H motif" evidence="2">
    <location>
        <begin position="43"/>
        <end position="62"/>
    </location>
</feature>
<keyword evidence="6" id="KW-1185">Reference proteome</keyword>
<dbReference type="RefSeq" id="WP_199705585.1">
    <property type="nucleotide sequence ID" value="NZ_JAEMNV010000005.1"/>
</dbReference>
<proteinExistence type="predicted"/>
<dbReference type="Pfam" id="PF00440">
    <property type="entry name" value="TetR_N"/>
    <property type="match status" value="2"/>
</dbReference>
<gene>
    <name evidence="5" type="ORF">JGU71_17650</name>
</gene>
<evidence type="ECO:0000313" key="6">
    <source>
        <dbReference type="Proteomes" id="UP000655868"/>
    </source>
</evidence>
<dbReference type="GO" id="GO:0003700">
    <property type="term" value="F:DNA-binding transcription factor activity"/>
    <property type="evidence" value="ECO:0007669"/>
    <property type="project" value="TreeGrafter"/>
</dbReference>
<protein>
    <submittedName>
        <fullName evidence="5">TetR/AcrR family transcriptional regulator</fullName>
    </submittedName>
</protein>
<evidence type="ECO:0000313" key="5">
    <source>
        <dbReference type="EMBL" id="MBJ8340720.1"/>
    </source>
</evidence>
<reference evidence="5" key="1">
    <citation type="submission" date="2020-12" db="EMBL/GenBank/DDBJ databases">
        <title>Antrihabitans popcorni sp. nov. and Antrihabitans auranticaus sp. nov., isolated from a larva cave.</title>
        <authorList>
            <person name="Lee S.D."/>
            <person name="Kim I.S."/>
        </authorList>
    </citation>
    <scope>NUCLEOTIDE SEQUENCE</scope>
    <source>
        <strain evidence="5">YC3-6</strain>
    </source>
</reference>
<dbReference type="PANTHER" id="PTHR30055:SF237">
    <property type="entry name" value="TRANSCRIPTIONAL REPRESSOR MCE3R"/>
    <property type="match status" value="1"/>
</dbReference>
<dbReference type="GO" id="GO:0000976">
    <property type="term" value="F:transcription cis-regulatory region binding"/>
    <property type="evidence" value="ECO:0007669"/>
    <property type="project" value="TreeGrafter"/>
</dbReference>
<feature type="domain" description="HTH tetR-type" evidence="4">
    <location>
        <begin position="20"/>
        <end position="80"/>
    </location>
</feature>
<name>A0A934NSX5_9NOCA</name>
<feature type="domain" description="HTH tetR-type" evidence="4">
    <location>
        <begin position="217"/>
        <end position="277"/>
    </location>
</feature>
<dbReference type="InterPro" id="IPR009057">
    <property type="entry name" value="Homeodomain-like_sf"/>
</dbReference>
<accession>A0A934NSX5</accession>
<evidence type="ECO:0000256" key="2">
    <source>
        <dbReference type="PROSITE-ProRule" id="PRU00335"/>
    </source>
</evidence>
<dbReference type="PROSITE" id="PS01081">
    <property type="entry name" value="HTH_TETR_1"/>
    <property type="match status" value="1"/>
</dbReference>
<dbReference type="Proteomes" id="UP000655868">
    <property type="component" value="Unassembled WGS sequence"/>
</dbReference>
<dbReference type="InterPro" id="IPR001647">
    <property type="entry name" value="HTH_TetR"/>
</dbReference>
<dbReference type="SUPFAM" id="SSF46689">
    <property type="entry name" value="Homeodomain-like"/>
    <property type="match status" value="2"/>
</dbReference>
<feature type="region of interest" description="Disordered" evidence="3">
    <location>
        <begin position="1"/>
        <end position="20"/>
    </location>
</feature>